<gene>
    <name evidence="10" type="ORF">ACFQKE_01930</name>
</gene>
<dbReference type="InterPro" id="IPR005467">
    <property type="entry name" value="His_kinase_dom"/>
</dbReference>
<keyword evidence="8" id="KW-0812">Transmembrane</keyword>
<evidence type="ECO:0000256" key="2">
    <source>
        <dbReference type="ARBA" id="ARBA00012438"/>
    </source>
</evidence>
<dbReference type="Gene3D" id="3.30.565.10">
    <property type="entry name" value="Histidine kinase-like ATPase, C-terminal domain"/>
    <property type="match status" value="1"/>
</dbReference>
<sequence length="604" mass="64081">MGGWSARTSGTVVTVAGLALSALHLRTAVLLWSTPALVVVEAFVPLLLSLSITGVGTLVRRGELVPEQFADRVMAWGGVGSLSLGAAIGWLFLDAAVRGQSMLATGGTLLNATTLGVLGGVVIGVYDARGRHQRHRAAQLTRINDTLRIATQEIMNATDRAELETAVCERLTASNIYDSAWLGRYAPGTTRIRPVAWAGHDDEYIDSLEVTVDPTEPLGRGPGGEAIRTREIQPVQDVFAEPSLEPWWDLLESRGVASMAVVPLVGASRVYGLLSVYANRSNVFDASEREALTELGESVGHALDSMAARDKLARREEELAHQNEHLDEFASVVSHDLRNPLNVAQGNLELARETGAAEYLKRVGEALDRMNELIDDVLTLARNGRTVSEFTPVDLESVVEGAWNTTTTGAATLVVEDSLGVVQGDEQRLVQVFENLFRNSVEHGSAGSRPQAGDGVEHGSTGNRTKSGDSVERGPSDPGSGAPEGTAAAGRDADVESFTRGATSGEGGDAQLTVTVGRTDDGFYVADDGPGIPESERDRVFETGYSTDPDGTGFGLNIVRSIAEAHGWEVVVTESADGGARFEFGGIAAAEDGRVERPQDEDGE</sequence>
<keyword evidence="8" id="KW-1133">Transmembrane helix</keyword>
<dbReference type="CDD" id="cd00082">
    <property type="entry name" value="HisKA"/>
    <property type="match status" value="1"/>
</dbReference>
<dbReference type="EC" id="2.7.13.3" evidence="2"/>
<dbReference type="RefSeq" id="WP_379702275.1">
    <property type="nucleotide sequence ID" value="NZ_JBHTAT010000001.1"/>
</dbReference>
<dbReference type="InterPro" id="IPR036097">
    <property type="entry name" value="HisK_dim/P_sf"/>
</dbReference>
<keyword evidence="4" id="KW-0808">Transferase</keyword>
<evidence type="ECO:0000256" key="5">
    <source>
        <dbReference type="ARBA" id="ARBA00022777"/>
    </source>
</evidence>
<keyword evidence="11" id="KW-1185">Reference proteome</keyword>
<dbReference type="SMART" id="SM00388">
    <property type="entry name" value="HisKA"/>
    <property type="match status" value="1"/>
</dbReference>
<evidence type="ECO:0000256" key="4">
    <source>
        <dbReference type="ARBA" id="ARBA00022679"/>
    </source>
</evidence>
<reference evidence="10 11" key="1">
    <citation type="journal article" date="2019" name="Int. J. Syst. Evol. Microbiol.">
        <title>The Global Catalogue of Microorganisms (GCM) 10K type strain sequencing project: providing services to taxonomists for standard genome sequencing and annotation.</title>
        <authorList>
            <consortium name="The Broad Institute Genomics Platform"/>
            <consortium name="The Broad Institute Genome Sequencing Center for Infectious Disease"/>
            <person name="Wu L."/>
            <person name="Ma J."/>
        </authorList>
    </citation>
    <scope>NUCLEOTIDE SEQUENCE [LARGE SCALE GENOMIC DNA]</scope>
    <source>
        <strain evidence="10 11">GX21</strain>
    </source>
</reference>
<evidence type="ECO:0000256" key="6">
    <source>
        <dbReference type="ARBA" id="ARBA00023012"/>
    </source>
</evidence>
<feature type="transmembrane region" description="Helical" evidence="8">
    <location>
        <begin position="105"/>
        <end position="126"/>
    </location>
</feature>
<dbReference type="EMBL" id="JBHTAT010000001">
    <property type="protein sequence ID" value="MFC7254077.1"/>
    <property type="molecule type" value="Genomic_DNA"/>
</dbReference>
<dbReference type="InterPro" id="IPR029016">
    <property type="entry name" value="GAF-like_dom_sf"/>
</dbReference>
<dbReference type="Pfam" id="PF13185">
    <property type="entry name" value="GAF_2"/>
    <property type="match status" value="1"/>
</dbReference>
<dbReference type="GO" id="GO:0000160">
    <property type="term" value="P:phosphorelay signal transduction system"/>
    <property type="evidence" value="ECO:0007669"/>
    <property type="project" value="UniProtKB-KW"/>
</dbReference>
<dbReference type="PROSITE" id="PS50109">
    <property type="entry name" value="HIS_KIN"/>
    <property type="match status" value="1"/>
</dbReference>
<dbReference type="GeneID" id="96952371"/>
<evidence type="ECO:0000256" key="7">
    <source>
        <dbReference type="SAM" id="MobiDB-lite"/>
    </source>
</evidence>
<evidence type="ECO:0000256" key="8">
    <source>
        <dbReference type="SAM" id="Phobius"/>
    </source>
</evidence>
<name>A0ABD5ZV49_9EURY</name>
<feature type="region of interest" description="Disordered" evidence="7">
    <location>
        <begin position="443"/>
        <end position="492"/>
    </location>
</feature>
<dbReference type="Pfam" id="PF00512">
    <property type="entry name" value="HisKA"/>
    <property type="match status" value="1"/>
</dbReference>
<dbReference type="SUPFAM" id="SSF55874">
    <property type="entry name" value="ATPase domain of HSP90 chaperone/DNA topoisomerase II/histidine kinase"/>
    <property type="match status" value="1"/>
</dbReference>
<evidence type="ECO:0000256" key="3">
    <source>
        <dbReference type="ARBA" id="ARBA00022553"/>
    </source>
</evidence>
<proteinExistence type="predicted"/>
<dbReference type="Gene3D" id="3.30.450.40">
    <property type="match status" value="1"/>
</dbReference>
<protein>
    <recommendedName>
        <fullName evidence="2">histidine kinase</fullName>
        <ecNumber evidence="2">2.7.13.3</ecNumber>
    </recommendedName>
</protein>
<feature type="transmembrane region" description="Helical" evidence="8">
    <location>
        <begin position="38"/>
        <end position="61"/>
    </location>
</feature>
<dbReference type="InterPro" id="IPR003018">
    <property type="entry name" value="GAF"/>
</dbReference>
<dbReference type="SMART" id="SM00065">
    <property type="entry name" value="GAF"/>
    <property type="match status" value="1"/>
</dbReference>
<comment type="catalytic activity">
    <reaction evidence="1">
        <text>ATP + protein L-histidine = ADP + protein N-phospho-L-histidine.</text>
        <dbReference type="EC" id="2.7.13.3"/>
    </reaction>
</comment>
<evidence type="ECO:0000313" key="11">
    <source>
        <dbReference type="Proteomes" id="UP001596434"/>
    </source>
</evidence>
<keyword evidence="5" id="KW-0418">Kinase</keyword>
<dbReference type="PANTHER" id="PTHR43711:SF1">
    <property type="entry name" value="HISTIDINE KINASE 1"/>
    <property type="match status" value="1"/>
</dbReference>
<dbReference type="AlphaFoldDB" id="A0ABD5ZV49"/>
<accession>A0ABD5ZV49</accession>
<dbReference type="GO" id="GO:0004673">
    <property type="term" value="F:protein histidine kinase activity"/>
    <property type="evidence" value="ECO:0007669"/>
    <property type="project" value="UniProtKB-EC"/>
</dbReference>
<dbReference type="InterPro" id="IPR003661">
    <property type="entry name" value="HisK_dim/P_dom"/>
</dbReference>
<dbReference type="PANTHER" id="PTHR43711">
    <property type="entry name" value="TWO-COMPONENT HISTIDINE KINASE"/>
    <property type="match status" value="1"/>
</dbReference>
<evidence type="ECO:0000256" key="1">
    <source>
        <dbReference type="ARBA" id="ARBA00000085"/>
    </source>
</evidence>
<feature type="domain" description="Histidine kinase" evidence="9">
    <location>
        <begin position="332"/>
        <end position="584"/>
    </location>
</feature>
<dbReference type="InterPro" id="IPR004358">
    <property type="entry name" value="Sig_transdc_His_kin-like_C"/>
</dbReference>
<dbReference type="SMART" id="SM00387">
    <property type="entry name" value="HATPase_c"/>
    <property type="match status" value="1"/>
</dbReference>
<feature type="transmembrane region" description="Helical" evidence="8">
    <location>
        <begin position="73"/>
        <end position="93"/>
    </location>
</feature>
<keyword evidence="3" id="KW-0597">Phosphoprotein</keyword>
<dbReference type="SUPFAM" id="SSF47384">
    <property type="entry name" value="Homodimeric domain of signal transducing histidine kinase"/>
    <property type="match status" value="1"/>
</dbReference>
<evidence type="ECO:0000313" key="10">
    <source>
        <dbReference type="EMBL" id="MFC7254077.1"/>
    </source>
</evidence>
<evidence type="ECO:0000259" key="9">
    <source>
        <dbReference type="PROSITE" id="PS50109"/>
    </source>
</evidence>
<keyword evidence="6" id="KW-0902">Two-component regulatory system</keyword>
<feature type="compositionally biased region" description="Basic and acidic residues" evidence="7">
    <location>
        <begin position="466"/>
        <end position="475"/>
    </location>
</feature>
<dbReference type="InterPro" id="IPR036890">
    <property type="entry name" value="HATPase_C_sf"/>
</dbReference>
<comment type="caution">
    <text evidence="10">The sequence shown here is derived from an EMBL/GenBank/DDBJ whole genome shotgun (WGS) entry which is preliminary data.</text>
</comment>
<organism evidence="10 11">
    <name type="scientific">Haloplanus litoreus</name>
    <dbReference type="NCBI Taxonomy" id="767515"/>
    <lineage>
        <taxon>Archaea</taxon>
        <taxon>Methanobacteriati</taxon>
        <taxon>Methanobacteriota</taxon>
        <taxon>Stenosarchaea group</taxon>
        <taxon>Halobacteria</taxon>
        <taxon>Halobacteriales</taxon>
        <taxon>Haloferacaceae</taxon>
        <taxon>Haloplanus</taxon>
    </lineage>
</organism>
<dbReference type="InterPro" id="IPR050736">
    <property type="entry name" value="Sensor_HK_Regulatory"/>
</dbReference>
<keyword evidence="8" id="KW-0472">Membrane</keyword>
<dbReference type="Proteomes" id="UP001596434">
    <property type="component" value="Unassembled WGS sequence"/>
</dbReference>
<dbReference type="InterPro" id="IPR003594">
    <property type="entry name" value="HATPase_dom"/>
</dbReference>
<feature type="transmembrane region" description="Helical" evidence="8">
    <location>
        <begin position="12"/>
        <end position="32"/>
    </location>
</feature>
<dbReference type="Pfam" id="PF02518">
    <property type="entry name" value="HATPase_c"/>
    <property type="match status" value="1"/>
</dbReference>
<dbReference type="Gene3D" id="1.10.287.130">
    <property type="match status" value="1"/>
</dbReference>
<dbReference type="SUPFAM" id="SSF55781">
    <property type="entry name" value="GAF domain-like"/>
    <property type="match status" value="1"/>
</dbReference>
<dbReference type="PRINTS" id="PR00344">
    <property type="entry name" value="BCTRLSENSOR"/>
</dbReference>